<sequence length="118" mass="12771">MMLSLLTIVLIAFIPIATTLRCESGSDVLYQSYECPAEIDQCFKFVCNITNGQQAYVNRGCSLLQACQSNLDTCRTAGGQGQCYHCNNGDDCNGTSLTVASLTAILSGLLLFLLFVRI</sequence>
<evidence type="ECO:0000313" key="4">
    <source>
        <dbReference type="WBParaSite" id="PSAMB.scaffold1756size28065.g14862.t1"/>
    </source>
</evidence>
<accession>A0A914VDT4</accession>
<evidence type="ECO:0000256" key="1">
    <source>
        <dbReference type="SAM" id="Phobius"/>
    </source>
</evidence>
<keyword evidence="3" id="KW-1185">Reference proteome</keyword>
<name>A0A914VDT4_9BILA</name>
<feature type="signal peptide" evidence="2">
    <location>
        <begin position="1"/>
        <end position="19"/>
    </location>
</feature>
<dbReference type="InterPro" id="IPR045860">
    <property type="entry name" value="Snake_toxin-like_sf"/>
</dbReference>
<keyword evidence="1" id="KW-1133">Transmembrane helix</keyword>
<feature type="chain" id="PRO_5038031807" evidence="2">
    <location>
        <begin position="20"/>
        <end position="118"/>
    </location>
</feature>
<dbReference type="CDD" id="cd00117">
    <property type="entry name" value="TFP"/>
    <property type="match status" value="1"/>
</dbReference>
<dbReference type="AlphaFoldDB" id="A0A914VDT4"/>
<keyword evidence="1" id="KW-0812">Transmembrane</keyword>
<dbReference type="SUPFAM" id="SSF57302">
    <property type="entry name" value="Snake toxin-like"/>
    <property type="match status" value="1"/>
</dbReference>
<proteinExistence type="predicted"/>
<protein>
    <submittedName>
        <fullName evidence="4">Uncharacterized protein</fullName>
    </submittedName>
</protein>
<keyword evidence="2" id="KW-0732">Signal</keyword>
<keyword evidence="1" id="KW-0472">Membrane</keyword>
<feature type="transmembrane region" description="Helical" evidence="1">
    <location>
        <begin position="97"/>
        <end position="116"/>
    </location>
</feature>
<dbReference type="Proteomes" id="UP000887566">
    <property type="component" value="Unplaced"/>
</dbReference>
<evidence type="ECO:0000313" key="3">
    <source>
        <dbReference type="Proteomes" id="UP000887566"/>
    </source>
</evidence>
<organism evidence="3 4">
    <name type="scientific">Plectus sambesii</name>
    <dbReference type="NCBI Taxonomy" id="2011161"/>
    <lineage>
        <taxon>Eukaryota</taxon>
        <taxon>Metazoa</taxon>
        <taxon>Ecdysozoa</taxon>
        <taxon>Nematoda</taxon>
        <taxon>Chromadorea</taxon>
        <taxon>Plectida</taxon>
        <taxon>Plectina</taxon>
        <taxon>Plectoidea</taxon>
        <taxon>Plectidae</taxon>
        <taxon>Plectus</taxon>
    </lineage>
</organism>
<reference evidence="4" key="1">
    <citation type="submission" date="2022-11" db="UniProtKB">
        <authorList>
            <consortium name="WormBaseParasite"/>
        </authorList>
    </citation>
    <scope>IDENTIFICATION</scope>
</reference>
<dbReference type="WBParaSite" id="PSAMB.scaffold1756size28065.g14862.t1">
    <property type="protein sequence ID" value="PSAMB.scaffold1756size28065.g14862.t1"/>
    <property type="gene ID" value="PSAMB.scaffold1756size28065.g14862"/>
</dbReference>
<evidence type="ECO:0000256" key="2">
    <source>
        <dbReference type="SAM" id="SignalP"/>
    </source>
</evidence>